<dbReference type="Pfam" id="PF13673">
    <property type="entry name" value="Acetyltransf_10"/>
    <property type="match status" value="1"/>
</dbReference>
<dbReference type="InterPro" id="IPR016181">
    <property type="entry name" value="Acyl_CoA_acyltransferase"/>
</dbReference>
<dbReference type="SUPFAM" id="SSF55729">
    <property type="entry name" value="Acyl-CoA N-acyltransferases (Nat)"/>
    <property type="match status" value="1"/>
</dbReference>
<proteinExistence type="predicted"/>
<dbReference type="CDD" id="cd04301">
    <property type="entry name" value="NAT_SF"/>
    <property type="match status" value="1"/>
</dbReference>
<evidence type="ECO:0000313" key="2">
    <source>
        <dbReference type="EMBL" id="MBD8066521.1"/>
    </source>
</evidence>
<dbReference type="EMBL" id="JACYFU010000003">
    <property type="protein sequence ID" value="MBD8066521.1"/>
    <property type="molecule type" value="Genomic_DNA"/>
</dbReference>
<dbReference type="AlphaFoldDB" id="A0A927FV25"/>
<comment type="caution">
    <text evidence="2">The sequence shown here is derived from an EMBL/GenBank/DDBJ whole genome shotgun (WGS) entry which is preliminary data.</text>
</comment>
<keyword evidence="3" id="KW-1185">Reference proteome</keyword>
<dbReference type="PROSITE" id="PS51186">
    <property type="entry name" value="GNAT"/>
    <property type="match status" value="1"/>
</dbReference>
<accession>A0A927FV25</accession>
<dbReference type="Proteomes" id="UP000654108">
    <property type="component" value="Unassembled WGS sequence"/>
</dbReference>
<gene>
    <name evidence="2" type="ORF">IC608_13675</name>
</gene>
<protein>
    <submittedName>
        <fullName evidence="2">GNAT family N-acetyltransferase</fullName>
    </submittedName>
</protein>
<sequence length="141" mass="15389">MSRVLIASITDLCGQDHDNDPQRIAEWTANKSPEGIAQMLMREGFFMMVAVLDNAVVAVGATTAEGEIALNYVAPDRRFQGISSALLDHMEADLGRRGFAQARLKATRTALPFYRARGWTGGDVAQSGRSIDCFVLRKTLA</sequence>
<dbReference type="RefSeq" id="WP_191776562.1">
    <property type="nucleotide sequence ID" value="NZ_JACYFU010000003.1"/>
</dbReference>
<dbReference type="GO" id="GO:0016747">
    <property type="term" value="F:acyltransferase activity, transferring groups other than amino-acyl groups"/>
    <property type="evidence" value="ECO:0007669"/>
    <property type="project" value="InterPro"/>
</dbReference>
<organism evidence="2 3">
    <name type="scientific">Devosia oryzisoli</name>
    <dbReference type="NCBI Taxonomy" id="2774138"/>
    <lineage>
        <taxon>Bacteria</taxon>
        <taxon>Pseudomonadati</taxon>
        <taxon>Pseudomonadota</taxon>
        <taxon>Alphaproteobacteria</taxon>
        <taxon>Hyphomicrobiales</taxon>
        <taxon>Devosiaceae</taxon>
        <taxon>Devosia</taxon>
    </lineage>
</organism>
<feature type="domain" description="N-acetyltransferase" evidence="1">
    <location>
        <begin position="4"/>
        <end position="141"/>
    </location>
</feature>
<evidence type="ECO:0000313" key="3">
    <source>
        <dbReference type="Proteomes" id="UP000654108"/>
    </source>
</evidence>
<name>A0A927FV25_9HYPH</name>
<dbReference type="Gene3D" id="3.40.630.30">
    <property type="match status" value="1"/>
</dbReference>
<reference evidence="2" key="1">
    <citation type="submission" date="2020-09" db="EMBL/GenBank/DDBJ databases">
        <title>Genome seq and assembly of Devosia sp.</title>
        <authorList>
            <person name="Chhetri G."/>
        </authorList>
    </citation>
    <scope>NUCLEOTIDE SEQUENCE</scope>
    <source>
        <strain evidence="2">PTR5</strain>
    </source>
</reference>
<dbReference type="InterPro" id="IPR000182">
    <property type="entry name" value="GNAT_dom"/>
</dbReference>
<evidence type="ECO:0000259" key="1">
    <source>
        <dbReference type="PROSITE" id="PS51186"/>
    </source>
</evidence>